<dbReference type="RefSeq" id="WP_025344938.1">
    <property type="nucleotide sequence ID" value="NZ_CP007201.1"/>
</dbReference>
<dbReference type="GO" id="GO:0016787">
    <property type="term" value="F:hydrolase activity"/>
    <property type="evidence" value="ECO:0007669"/>
    <property type="project" value="UniProtKB-KW"/>
</dbReference>
<keyword evidence="1" id="KW-0378">Hydrolase</keyword>
<evidence type="ECO:0000256" key="1">
    <source>
        <dbReference type="ARBA" id="ARBA00022801"/>
    </source>
</evidence>
<dbReference type="SMART" id="SM00487">
    <property type="entry name" value="DEXDc"/>
    <property type="match status" value="1"/>
</dbReference>
<proteinExistence type="predicted"/>
<dbReference type="PANTHER" id="PTHR45766">
    <property type="entry name" value="DNA ANNEALING HELICASE AND ENDONUCLEASE ZRANB3 FAMILY MEMBER"/>
    <property type="match status" value="1"/>
</dbReference>
<dbReference type="Pfam" id="PF00176">
    <property type="entry name" value="SNF2-rel_dom"/>
    <property type="match status" value="1"/>
</dbReference>
<keyword evidence="3" id="KW-0067">ATP-binding</keyword>
<feature type="domain" description="Helicase ATP-binding" evidence="2">
    <location>
        <begin position="52"/>
        <end position="340"/>
    </location>
</feature>
<organism evidence="3 4">
    <name type="scientific">Sulfurospirillum multivorans (strain DM 12446 / JCM 15788 / NBRC 109480)</name>
    <dbReference type="NCBI Taxonomy" id="1150621"/>
    <lineage>
        <taxon>Bacteria</taxon>
        <taxon>Pseudomonadati</taxon>
        <taxon>Campylobacterota</taxon>
        <taxon>Epsilonproteobacteria</taxon>
        <taxon>Campylobacterales</taxon>
        <taxon>Sulfurospirillaceae</taxon>
        <taxon>Sulfurospirillum</taxon>
    </lineage>
</organism>
<dbReference type="InterPro" id="IPR014001">
    <property type="entry name" value="Helicase_ATP-bd"/>
</dbReference>
<dbReference type="Pfam" id="PF00271">
    <property type="entry name" value="Helicase_C"/>
    <property type="match status" value="1"/>
</dbReference>
<dbReference type="InterPro" id="IPR000330">
    <property type="entry name" value="SNF2_N"/>
</dbReference>
<dbReference type="InterPro" id="IPR027417">
    <property type="entry name" value="P-loop_NTPase"/>
</dbReference>
<evidence type="ECO:0000313" key="4">
    <source>
        <dbReference type="Proteomes" id="UP000019322"/>
    </source>
</evidence>
<gene>
    <name evidence="3" type="ORF">SMUL_1812</name>
</gene>
<sequence>MSSSIVTASFADLVKNKASVLSGAISRIVQPKFKGVENPKKYEGQMRSLLQLKRAPFPRQARLIAASSEHLKKNDSLIISAEMGTGKTISGISIAYLITLACQGFNKNPIKPFKTFIMCPSHLVSKWASEIEVTLGKKDKAAIPYQIVIVKRWDDLAGYHLRALENKTYFFILSKETAKLSYPKRATYNMRKRLIVNENEEKVLSYQYTCPDCGCILDESPFKYHTPDIQRVCDCGSVLRQVDKNKSSNTRLSVAEYIKKQFPKGWIDILFLDELHELKGGDTGQGNAFGAIASMSKKCVGLTGTLLNGYASSLFYILYRLNPRLMKETLKLQYKDVERFVELYGAREEIYDAKESNTEGVVTKKGAKVSMKEIPRISPYLLTLLLPFTIFLRLDEMNIELPDYEESVELVEPDKEWLSTYQNYLSDIAKEVREDKRVLGALANDAISVCDLPFMDFAPNFGQSFYKAPVDESFITAKEKALINKVRDELKKGRKCLVFATYTNLGVSKRLQTLLSERLKGFVIKCLPSSVEASKREKWIKDNPCDVLICNPELVKTGLDLLEYPTIIFYQTTYNVFTLKQAARRSWRIGQTNNVWVIFMAYKNTAQRKALSLISKKVAAANSLEGRLSLGGDLAGLEEASTSLQMQLAKAISSGAMGGNDNIETTKWTFVPREWDAFESLYLELQEIMQKNAKVKAKDVDEPLELKPSAVPKKRKTNPLPITLIDEDEKITIYKRVRRGKMYFDEAIDVTRAEIQLMVQDNGPIQLSLF</sequence>
<dbReference type="Gene3D" id="3.40.50.300">
    <property type="entry name" value="P-loop containing nucleotide triphosphate hydrolases"/>
    <property type="match status" value="2"/>
</dbReference>
<evidence type="ECO:0000259" key="2">
    <source>
        <dbReference type="SMART" id="SM00487"/>
    </source>
</evidence>
<accession>A0AA86ANM6</accession>
<name>A0AA86ANM6_SULMK</name>
<evidence type="ECO:0000313" key="3">
    <source>
        <dbReference type="EMBL" id="AHJ13067.1"/>
    </source>
</evidence>
<dbReference type="Proteomes" id="UP000019322">
    <property type="component" value="Chromosome"/>
</dbReference>
<dbReference type="SUPFAM" id="SSF52540">
    <property type="entry name" value="P-loop containing nucleoside triphosphate hydrolases"/>
    <property type="match status" value="2"/>
</dbReference>
<keyword evidence="3" id="KW-0347">Helicase</keyword>
<dbReference type="GO" id="GO:0005524">
    <property type="term" value="F:ATP binding"/>
    <property type="evidence" value="ECO:0007669"/>
    <property type="project" value="InterPro"/>
</dbReference>
<keyword evidence="3" id="KW-0547">Nucleotide-binding</keyword>
<dbReference type="PANTHER" id="PTHR45766:SF6">
    <property type="entry name" value="SWI_SNF-RELATED MATRIX-ASSOCIATED ACTIN-DEPENDENT REGULATOR OF CHROMATIN SUBFAMILY A-LIKE PROTEIN 1"/>
    <property type="match status" value="1"/>
</dbReference>
<dbReference type="KEGG" id="smul:SMUL_1812"/>
<dbReference type="GO" id="GO:0004386">
    <property type="term" value="F:helicase activity"/>
    <property type="evidence" value="ECO:0007669"/>
    <property type="project" value="UniProtKB-KW"/>
</dbReference>
<reference evidence="3 4" key="1">
    <citation type="journal article" date="2014" name="Environ. Microbiol.">
        <title>Insights into organohalide respiration and the versatile catabolism of Sulfurospirillum multivorans gained from comparative genomics and physiological studies.</title>
        <authorList>
            <person name="Goris T."/>
            <person name="Schubert T."/>
            <person name="Gadkari J."/>
            <person name="Wubet T."/>
            <person name="Tarkka M."/>
            <person name="Buscot F."/>
            <person name="Adrian L."/>
            <person name="Diekert G."/>
        </authorList>
    </citation>
    <scope>NUCLEOTIDE SEQUENCE [LARGE SCALE GENOMIC DNA]</scope>
    <source>
        <strain evidence="4">DM 12446 / JCM 15788 / NBRC 109480</strain>
    </source>
</reference>
<dbReference type="GO" id="GO:0006281">
    <property type="term" value="P:DNA repair"/>
    <property type="evidence" value="ECO:0007669"/>
    <property type="project" value="TreeGrafter"/>
</dbReference>
<dbReference type="GO" id="GO:0031297">
    <property type="term" value="P:replication fork processing"/>
    <property type="evidence" value="ECO:0007669"/>
    <property type="project" value="TreeGrafter"/>
</dbReference>
<dbReference type="InterPro" id="IPR001650">
    <property type="entry name" value="Helicase_C-like"/>
</dbReference>
<dbReference type="EMBL" id="CP007201">
    <property type="protein sequence ID" value="AHJ13067.1"/>
    <property type="molecule type" value="Genomic_DNA"/>
</dbReference>
<protein>
    <submittedName>
        <fullName evidence="3">DNA/RNA helicase, SNF2 family</fullName>
    </submittedName>
</protein>
<dbReference type="AlphaFoldDB" id="A0AA86ANM6"/>